<evidence type="ECO:0000313" key="4">
    <source>
        <dbReference type="EMBL" id="ADD38647.1"/>
    </source>
</evidence>
<dbReference type="OrthoDB" id="1545884at2759"/>
<sequence>MSFASKVRPLHWVFKIGDRKANILFFRDLLGMKTLRHEEFSEGCEATCNGPYSGRWSKTMIGYGDEDHHFVIELTYNYTVKDYKLGNDFRGITIQSSEVIKRAKEMKYTMKDADNKMKLLISPDGYKFYIIDQAQPKDKDPVISVKVGVSDMAKALDFWHTDLQMHLRTKGDKESILDFDENKVKVKLEATDSKIDRGTAFGRIACSIPLDEQPGLSDRLVAKKRNIIHPLIKLDTPGKKTVRVLIITDPDGQEICFVEDEGFRELSIPDTNGDEILEKSMKEDDSDTFKGI</sequence>
<gene>
    <name evidence="4" type="primary">GLOD4</name>
</gene>
<dbReference type="EMBL" id="BT121717">
    <property type="protein sequence ID" value="ADD38647.1"/>
    <property type="molecule type" value="mRNA"/>
</dbReference>
<dbReference type="PROSITE" id="PS51819">
    <property type="entry name" value="VOC"/>
    <property type="match status" value="2"/>
</dbReference>
<feature type="domain" description="VOC" evidence="3">
    <location>
        <begin position="141"/>
        <end position="260"/>
    </location>
</feature>
<accession>D3PJB1</accession>
<evidence type="ECO:0000256" key="1">
    <source>
        <dbReference type="ARBA" id="ARBA00010363"/>
    </source>
</evidence>
<evidence type="ECO:0000259" key="3">
    <source>
        <dbReference type="PROSITE" id="PS51819"/>
    </source>
</evidence>
<protein>
    <submittedName>
        <fullName evidence="4">Glyoxalase domain-containing protein 4</fullName>
    </submittedName>
</protein>
<dbReference type="Gene3D" id="3.10.180.10">
    <property type="entry name" value="2,3-Dihydroxybiphenyl 1,2-Dioxygenase, domain 1"/>
    <property type="match status" value="2"/>
</dbReference>
<comment type="similarity">
    <text evidence="1">Belongs to the glyoxalase I family.</text>
</comment>
<keyword evidence="2" id="KW-0677">Repeat</keyword>
<dbReference type="InterPro" id="IPR029068">
    <property type="entry name" value="Glyas_Bleomycin-R_OHBP_Dase"/>
</dbReference>
<organism evidence="4">
    <name type="scientific">Lepeophtheirus salmonis</name>
    <name type="common">Salmon louse</name>
    <name type="synonym">Caligus salmonis</name>
    <dbReference type="NCBI Taxonomy" id="72036"/>
    <lineage>
        <taxon>Eukaryota</taxon>
        <taxon>Metazoa</taxon>
        <taxon>Ecdysozoa</taxon>
        <taxon>Arthropoda</taxon>
        <taxon>Crustacea</taxon>
        <taxon>Multicrustacea</taxon>
        <taxon>Hexanauplia</taxon>
        <taxon>Copepoda</taxon>
        <taxon>Siphonostomatoida</taxon>
        <taxon>Caligidae</taxon>
        <taxon>Lepeophtheirus</taxon>
    </lineage>
</organism>
<name>D3PJB1_LEPSM</name>
<dbReference type="Pfam" id="PF21701">
    <property type="entry name" value="GLOD4_C"/>
    <property type="match status" value="1"/>
</dbReference>
<dbReference type="AlphaFoldDB" id="D3PJB1"/>
<dbReference type="PANTHER" id="PTHR46466:SF1">
    <property type="entry name" value="GLYOXALASE DOMAIN-CONTAINING PROTEIN 4"/>
    <property type="match status" value="1"/>
</dbReference>
<proteinExistence type="evidence at transcript level"/>
<dbReference type="PANTHER" id="PTHR46466">
    <property type="entry name" value="GLYOXALASE DOMAIN-CONTAINING PROTEIN 4"/>
    <property type="match status" value="1"/>
</dbReference>
<dbReference type="CDD" id="cd16357">
    <property type="entry name" value="GLOD4_C"/>
    <property type="match status" value="1"/>
</dbReference>
<dbReference type="InterPro" id="IPR037523">
    <property type="entry name" value="VOC_core"/>
</dbReference>
<dbReference type="InterPro" id="IPR043194">
    <property type="entry name" value="GLOD4_C"/>
</dbReference>
<dbReference type="OMA" id="CDAECNG"/>
<evidence type="ECO:0000256" key="2">
    <source>
        <dbReference type="ARBA" id="ARBA00022737"/>
    </source>
</evidence>
<feature type="domain" description="VOC" evidence="3">
    <location>
        <begin position="8"/>
        <end position="133"/>
    </location>
</feature>
<dbReference type="InterPro" id="IPR043193">
    <property type="entry name" value="GLOD4"/>
</dbReference>
<dbReference type="SUPFAM" id="SSF54593">
    <property type="entry name" value="Glyoxalase/Bleomycin resistance protein/Dihydroxybiphenyl dioxygenase"/>
    <property type="match status" value="2"/>
</dbReference>
<reference evidence="4" key="1">
    <citation type="submission" date="2010-03" db="EMBL/GenBank/DDBJ databases">
        <title>Atlantic Lepeophtheirus salmonis ESTs and full-length cDNAs.</title>
        <authorList>
            <person name="Yasuike M."/>
            <person name="von Schalburg K."/>
            <person name="Cooper G."/>
            <person name="Leong J."/>
            <person name="Nilsen F."/>
            <person name="Jones S.R.M."/>
            <person name="Koop B.F."/>
        </authorList>
    </citation>
    <scope>NUCLEOTIDE SEQUENCE</scope>
    <source>
        <strain evidence="4">Atlantic form</strain>
        <tissue evidence="4">Mixed tissue</tissue>
    </source>
</reference>